<accession>A0A316UFY7</accession>
<sequence>MKRVSNLFSSDQSRRPASALLRAPNEEAVTSQQRHSTGQWLQGNIASYDSTLSSVSQPGVSGVLGRDAAASSQQQQEQAWIASGREPTSLPASRPSPPNRAHTADDRPAHAFTNTPTLGPNTVAFPHERADLAAHQMGLTLPNRPASVQSLISAAPLENGLHATSRPVTPNANQNIERADLHKLLKSIGALLINFDEYRSLQAQLSKVEKALGIGCADLAKNKTMQRNPSTALALAGNSFAAQHEVSGRYAKAVQKEYDTLNEACAKHFKTIAKEEKNLDDFAAITEDKIKKAQFGYERGTRKATTNARTLADAHEKYISTISALASATTAARDTHATAMAGKSHAVSLRVASTLGGIADSSFRAHCDSVRCTGVVVGPLAAALNFCVSEAMPLQPPIPLTEDERDPSSTLAAEEARNSEPIARELVVQGQNPSSSDKKDGFVAREQSSGAASLSARQGNGNPQDRSMRRPPSYRSMAGAPVETPDTAHLTSRSIPFQAHHAAPPDPAPNEQGSHLPLPSASRPARAGSRAPSPTLPARQTEIDRSVSGGHNWPDGSYPSSAKGSHTSSESQYTANQPQTPVTAQERYEPDDRVSPKPSHKAAEIPTLPRSTVAPNLDRRRSLWEQEREQQESREREAALERRAREAEDRLRFLERATSPPASNQKSKPSTLSSSPLPQGSQDYFALQTQEEERQIQGLRQGSRSPTVSRTLSNGTTASEMSFVARMKSRYQLEKESQRANALRTRNDEGSQQQDERRTSMSPTQSIRGPQAETVTRPRPGLLPRLSSPAPLRPVSSSYPRPDGRQLSSVRRTSYQTTSATTPRKPAPRRDEESPYGESTRKSQSNALEELLAQEEFNNDDAFEGGGRSRVSFRRGSPSIVQ</sequence>
<reference evidence="2 3" key="1">
    <citation type="journal article" date="2018" name="Mol. Biol. Evol.">
        <title>Broad Genomic Sampling Reveals a Smut Pathogenic Ancestry of the Fungal Clade Ustilaginomycotina.</title>
        <authorList>
            <person name="Kijpornyongpan T."/>
            <person name="Mondo S.J."/>
            <person name="Barry K."/>
            <person name="Sandor L."/>
            <person name="Lee J."/>
            <person name="Lipzen A."/>
            <person name="Pangilinan J."/>
            <person name="LaButti K."/>
            <person name="Hainaut M."/>
            <person name="Henrissat B."/>
            <person name="Grigoriev I.V."/>
            <person name="Spatafora J.W."/>
            <person name="Aime M.C."/>
        </authorList>
    </citation>
    <scope>NUCLEOTIDE SEQUENCE [LARGE SCALE GENOMIC DNA]</scope>
    <source>
        <strain evidence="2 3">MCA 4718</strain>
    </source>
</reference>
<dbReference type="STRING" id="1684307.A0A316UFY7"/>
<feature type="compositionally biased region" description="Polar residues" evidence="1">
    <location>
        <begin position="446"/>
        <end position="465"/>
    </location>
</feature>
<proteinExistence type="predicted"/>
<evidence type="ECO:0000313" key="3">
    <source>
        <dbReference type="Proteomes" id="UP000245942"/>
    </source>
</evidence>
<keyword evidence="3" id="KW-1185">Reference proteome</keyword>
<dbReference type="Proteomes" id="UP000245942">
    <property type="component" value="Unassembled WGS sequence"/>
</dbReference>
<feature type="compositionally biased region" description="Polar residues" evidence="1">
    <location>
        <begin position="1"/>
        <end position="11"/>
    </location>
</feature>
<dbReference type="EMBL" id="KZ819321">
    <property type="protein sequence ID" value="PWN24166.1"/>
    <property type="molecule type" value="Genomic_DNA"/>
</dbReference>
<dbReference type="RefSeq" id="XP_025351326.1">
    <property type="nucleotide sequence ID" value="XM_025493776.1"/>
</dbReference>
<dbReference type="AlphaFoldDB" id="A0A316UFY7"/>
<dbReference type="OrthoDB" id="2450055at2759"/>
<evidence type="ECO:0000313" key="2">
    <source>
        <dbReference type="EMBL" id="PWN24166.1"/>
    </source>
</evidence>
<feature type="compositionally biased region" description="Polar residues" evidence="1">
    <location>
        <begin position="806"/>
        <end position="822"/>
    </location>
</feature>
<feature type="compositionally biased region" description="Basic and acidic residues" evidence="1">
    <location>
        <begin position="745"/>
        <end position="759"/>
    </location>
</feature>
<feature type="compositionally biased region" description="Basic and acidic residues" evidence="1">
    <location>
        <begin position="617"/>
        <end position="655"/>
    </location>
</feature>
<feature type="compositionally biased region" description="Polar residues" evidence="1">
    <location>
        <begin position="28"/>
        <end position="59"/>
    </location>
</feature>
<evidence type="ECO:0000256" key="1">
    <source>
        <dbReference type="SAM" id="MobiDB-lite"/>
    </source>
</evidence>
<feature type="compositionally biased region" description="Polar residues" evidence="1">
    <location>
        <begin position="558"/>
        <end position="583"/>
    </location>
</feature>
<feature type="compositionally biased region" description="Low complexity" evidence="1">
    <location>
        <begin position="777"/>
        <end position="798"/>
    </location>
</feature>
<feature type="compositionally biased region" description="Low complexity" evidence="1">
    <location>
        <begin position="663"/>
        <end position="682"/>
    </location>
</feature>
<feature type="compositionally biased region" description="Polar residues" evidence="1">
    <location>
        <begin position="698"/>
        <end position="720"/>
    </location>
</feature>
<protein>
    <submittedName>
        <fullName evidence="2">Uncharacterized protein</fullName>
    </submittedName>
</protein>
<dbReference type="GeneID" id="37015510"/>
<feature type="region of interest" description="Disordered" evidence="1">
    <location>
        <begin position="1"/>
        <end position="122"/>
    </location>
</feature>
<feature type="compositionally biased region" description="Low complexity" evidence="1">
    <location>
        <begin position="68"/>
        <end position="83"/>
    </location>
</feature>
<gene>
    <name evidence="2" type="ORF">BCV69DRAFT_292023</name>
</gene>
<name>A0A316UFY7_9BASI</name>
<feature type="compositionally biased region" description="Basic and acidic residues" evidence="1">
    <location>
        <begin position="586"/>
        <end position="595"/>
    </location>
</feature>
<organism evidence="2 3">
    <name type="scientific">Pseudomicrostroma glucosiphilum</name>
    <dbReference type="NCBI Taxonomy" id="1684307"/>
    <lineage>
        <taxon>Eukaryota</taxon>
        <taxon>Fungi</taxon>
        <taxon>Dikarya</taxon>
        <taxon>Basidiomycota</taxon>
        <taxon>Ustilaginomycotina</taxon>
        <taxon>Exobasidiomycetes</taxon>
        <taxon>Microstromatales</taxon>
        <taxon>Microstromatales incertae sedis</taxon>
        <taxon>Pseudomicrostroma</taxon>
    </lineage>
</organism>
<feature type="region of interest" description="Disordered" evidence="1">
    <location>
        <begin position="398"/>
        <end position="882"/>
    </location>
</feature>
<feature type="compositionally biased region" description="Low complexity" evidence="1">
    <location>
        <begin position="519"/>
        <end position="533"/>
    </location>
</feature>